<dbReference type="PANTHER" id="PTHR43434">
    <property type="entry name" value="PHOSPHOGLYCOLATE PHOSPHATASE"/>
    <property type="match status" value="1"/>
</dbReference>
<keyword evidence="2" id="KW-1185">Reference proteome</keyword>
<organism evidence="1 2">
    <name type="scientific">Paenibacillus germinis</name>
    <dbReference type="NCBI Taxonomy" id="2654979"/>
    <lineage>
        <taxon>Bacteria</taxon>
        <taxon>Bacillati</taxon>
        <taxon>Bacillota</taxon>
        <taxon>Bacilli</taxon>
        <taxon>Bacillales</taxon>
        <taxon>Paenibacillaceae</taxon>
        <taxon>Paenibacillus</taxon>
    </lineage>
</organism>
<dbReference type="Gene3D" id="3.40.50.1000">
    <property type="entry name" value="HAD superfamily/HAD-like"/>
    <property type="match status" value="1"/>
</dbReference>
<dbReference type="NCBIfam" id="TIGR01549">
    <property type="entry name" value="HAD-SF-IA-v1"/>
    <property type="match status" value="1"/>
</dbReference>
<keyword evidence="1" id="KW-0378">Hydrolase</keyword>
<dbReference type="SFLD" id="SFLDG01129">
    <property type="entry name" value="C1.5:_HAD__Beta-PGM__Phosphata"/>
    <property type="match status" value="1"/>
</dbReference>
<dbReference type="Pfam" id="PF00702">
    <property type="entry name" value="Hydrolase"/>
    <property type="match status" value="1"/>
</dbReference>
<dbReference type="Gene3D" id="1.10.150.240">
    <property type="entry name" value="Putative phosphatase, domain 2"/>
    <property type="match status" value="1"/>
</dbReference>
<dbReference type="SUPFAM" id="SSF56784">
    <property type="entry name" value="HAD-like"/>
    <property type="match status" value="1"/>
</dbReference>
<dbReference type="InterPro" id="IPR023214">
    <property type="entry name" value="HAD_sf"/>
</dbReference>
<dbReference type="InterPro" id="IPR023198">
    <property type="entry name" value="PGP-like_dom2"/>
</dbReference>
<dbReference type="Proteomes" id="UP000658690">
    <property type="component" value="Unassembled WGS sequence"/>
</dbReference>
<accession>A0ABX1Z6R3</accession>
<dbReference type="PANTHER" id="PTHR43434:SF1">
    <property type="entry name" value="PHOSPHOGLYCOLATE PHOSPHATASE"/>
    <property type="match status" value="1"/>
</dbReference>
<reference evidence="1 2" key="1">
    <citation type="submission" date="2019-10" db="EMBL/GenBank/DDBJ databases">
        <title>Description of Paenibacillus choica sp. nov.</title>
        <authorList>
            <person name="Carlier A."/>
            <person name="Qi S."/>
        </authorList>
    </citation>
    <scope>NUCLEOTIDE SEQUENCE [LARGE SCALE GENOMIC DNA]</scope>
    <source>
        <strain evidence="1 2">LMG 31460</strain>
    </source>
</reference>
<name>A0ABX1Z6R3_9BACL</name>
<proteinExistence type="predicted"/>
<dbReference type="InterPro" id="IPR050155">
    <property type="entry name" value="HAD-like_hydrolase_sf"/>
</dbReference>
<evidence type="ECO:0000313" key="2">
    <source>
        <dbReference type="Proteomes" id="UP000658690"/>
    </source>
</evidence>
<dbReference type="SFLD" id="SFLDS00003">
    <property type="entry name" value="Haloacid_Dehalogenase"/>
    <property type="match status" value="1"/>
</dbReference>
<protein>
    <submittedName>
        <fullName evidence="1">HAD-IA family hydrolase</fullName>
    </submittedName>
</protein>
<dbReference type="RefSeq" id="WP_171691096.1">
    <property type="nucleotide sequence ID" value="NZ_WHOC01000095.1"/>
</dbReference>
<dbReference type="EMBL" id="WHOC01000095">
    <property type="protein sequence ID" value="NOU87979.1"/>
    <property type="molecule type" value="Genomic_DNA"/>
</dbReference>
<dbReference type="InterPro" id="IPR006439">
    <property type="entry name" value="HAD-SF_hydro_IA"/>
</dbReference>
<sequence length="252" mass="28219">MKQIRGILFDKDGTLLDFYSSWVLLATQMVDCLLEKIGITDHPLIKERLLNSIGLHGNHVDPLGFLASGTTQDIFEAFVHELREINVNQDKLEHLADWMTTELYRLTRENRENLKPTADLPHLLEILRQHGMKIGVATADDRDSTNFFLDKMGIRSYFDFIGTSDYYEKKPSPKMIQTFCEIVHISAEEVAVAGDTVVDLQFAKNGSAGLAIGVLSGVSGTNELKELADIILSSVGDIIAEDGRLIWQNELK</sequence>
<evidence type="ECO:0000313" key="1">
    <source>
        <dbReference type="EMBL" id="NOU87979.1"/>
    </source>
</evidence>
<dbReference type="InterPro" id="IPR036412">
    <property type="entry name" value="HAD-like_sf"/>
</dbReference>
<dbReference type="GO" id="GO:0016787">
    <property type="term" value="F:hydrolase activity"/>
    <property type="evidence" value="ECO:0007669"/>
    <property type="project" value="UniProtKB-KW"/>
</dbReference>
<gene>
    <name evidence="1" type="ORF">GC102_19725</name>
</gene>
<comment type="caution">
    <text evidence="1">The sequence shown here is derived from an EMBL/GenBank/DDBJ whole genome shotgun (WGS) entry which is preliminary data.</text>
</comment>